<reference evidence="2" key="1">
    <citation type="journal article" date="2023" name="Mol. Phylogenet. Evol.">
        <title>Genome-scale phylogeny and comparative genomics of the fungal order Sordariales.</title>
        <authorList>
            <person name="Hensen N."/>
            <person name="Bonometti L."/>
            <person name="Westerberg I."/>
            <person name="Brannstrom I.O."/>
            <person name="Guillou S."/>
            <person name="Cros-Aarteil S."/>
            <person name="Calhoun S."/>
            <person name="Haridas S."/>
            <person name="Kuo A."/>
            <person name="Mondo S."/>
            <person name="Pangilinan J."/>
            <person name="Riley R."/>
            <person name="LaButti K."/>
            <person name="Andreopoulos B."/>
            <person name="Lipzen A."/>
            <person name="Chen C."/>
            <person name="Yan M."/>
            <person name="Daum C."/>
            <person name="Ng V."/>
            <person name="Clum A."/>
            <person name="Steindorff A."/>
            <person name="Ohm R.A."/>
            <person name="Martin F."/>
            <person name="Silar P."/>
            <person name="Natvig D.O."/>
            <person name="Lalanne C."/>
            <person name="Gautier V."/>
            <person name="Ament-Velasquez S.L."/>
            <person name="Kruys A."/>
            <person name="Hutchinson M.I."/>
            <person name="Powell A.J."/>
            <person name="Barry K."/>
            <person name="Miller A.N."/>
            <person name="Grigoriev I.V."/>
            <person name="Debuchy R."/>
            <person name="Gladieux P."/>
            <person name="Hiltunen Thoren M."/>
            <person name="Johannesson H."/>
        </authorList>
    </citation>
    <scope>NUCLEOTIDE SEQUENCE</scope>
    <source>
        <strain evidence="2">PSN324</strain>
    </source>
</reference>
<protein>
    <submittedName>
        <fullName evidence="2">Uncharacterized protein</fullName>
    </submittedName>
</protein>
<evidence type="ECO:0000256" key="1">
    <source>
        <dbReference type="SAM" id="Phobius"/>
    </source>
</evidence>
<evidence type="ECO:0000313" key="2">
    <source>
        <dbReference type="EMBL" id="KAK4462123.1"/>
    </source>
</evidence>
<organism evidence="2 3">
    <name type="scientific">Cladorrhinum samala</name>
    <dbReference type="NCBI Taxonomy" id="585594"/>
    <lineage>
        <taxon>Eukaryota</taxon>
        <taxon>Fungi</taxon>
        <taxon>Dikarya</taxon>
        <taxon>Ascomycota</taxon>
        <taxon>Pezizomycotina</taxon>
        <taxon>Sordariomycetes</taxon>
        <taxon>Sordariomycetidae</taxon>
        <taxon>Sordariales</taxon>
        <taxon>Podosporaceae</taxon>
        <taxon>Cladorrhinum</taxon>
    </lineage>
</organism>
<dbReference type="AlphaFoldDB" id="A0AAV9HMU3"/>
<proteinExistence type="predicted"/>
<feature type="transmembrane region" description="Helical" evidence="1">
    <location>
        <begin position="42"/>
        <end position="63"/>
    </location>
</feature>
<keyword evidence="3" id="KW-1185">Reference proteome</keyword>
<keyword evidence="1" id="KW-0812">Transmembrane</keyword>
<gene>
    <name evidence="2" type="ORF">QBC42DRAFT_268477</name>
</gene>
<reference evidence="2" key="2">
    <citation type="submission" date="2023-06" db="EMBL/GenBank/DDBJ databases">
        <authorList>
            <consortium name="Lawrence Berkeley National Laboratory"/>
            <person name="Mondo S.J."/>
            <person name="Hensen N."/>
            <person name="Bonometti L."/>
            <person name="Westerberg I."/>
            <person name="Brannstrom I.O."/>
            <person name="Guillou S."/>
            <person name="Cros-Aarteil S."/>
            <person name="Calhoun S."/>
            <person name="Haridas S."/>
            <person name="Kuo A."/>
            <person name="Pangilinan J."/>
            <person name="Riley R."/>
            <person name="Labutti K."/>
            <person name="Andreopoulos B."/>
            <person name="Lipzen A."/>
            <person name="Chen C."/>
            <person name="Yanf M."/>
            <person name="Daum C."/>
            <person name="Ng V."/>
            <person name="Clum A."/>
            <person name="Steindorff A."/>
            <person name="Ohm R."/>
            <person name="Martin F."/>
            <person name="Silar P."/>
            <person name="Natvig D."/>
            <person name="Lalanne C."/>
            <person name="Gautier V."/>
            <person name="Ament-Velasquez S.L."/>
            <person name="Kruys A."/>
            <person name="Hutchinson M.I."/>
            <person name="Powell A.J."/>
            <person name="Barry K."/>
            <person name="Miller A.N."/>
            <person name="Grigoriev I.V."/>
            <person name="Debuchy R."/>
            <person name="Gladieux P."/>
            <person name="Thoren M.H."/>
            <person name="Johannesson H."/>
        </authorList>
    </citation>
    <scope>NUCLEOTIDE SEQUENCE</scope>
    <source>
        <strain evidence="2">PSN324</strain>
    </source>
</reference>
<comment type="caution">
    <text evidence="2">The sequence shown here is derived from an EMBL/GenBank/DDBJ whole genome shotgun (WGS) entry which is preliminary data.</text>
</comment>
<keyword evidence="1" id="KW-0472">Membrane</keyword>
<name>A0AAV9HMU3_9PEZI</name>
<sequence length="64" mass="7827">MDNLVIIWYWITRGKGVGCWARFFYVRKVSGVGVIMWDSLEFIYFIFISFEFYFLDFFVGNLFR</sequence>
<dbReference type="Proteomes" id="UP001321749">
    <property type="component" value="Unassembled WGS sequence"/>
</dbReference>
<evidence type="ECO:0000313" key="3">
    <source>
        <dbReference type="Proteomes" id="UP001321749"/>
    </source>
</evidence>
<keyword evidence="1" id="KW-1133">Transmembrane helix</keyword>
<accession>A0AAV9HMU3</accession>
<dbReference type="EMBL" id="MU864977">
    <property type="protein sequence ID" value="KAK4462123.1"/>
    <property type="molecule type" value="Genomic_DNA"/>
</dbReference>